<comment type="caution">
    <text evidence="5">The sequence shown here is derived from an EMBL/GenBank/DDBJ whole genome shotgun (WGS) entry which is preliminary data.</text>
</comment>
<dbReference type="Proteomes" id="UP000579945">
    <property type="component" value="Unassembled WGS sequence"/>
</dbReference>
<dbReference type="Pfam" id="PF07905">
    <property type="entry name" value="PucR"/>
    <property type="match status" value="1"/>
</dbReference>
<dbReference type="InterPro" id="IPR025736">
    <property type="entry name" value="PucR_C-HTH_dom"/>
</dbReference>
<comment type="similarity">
    <text evidence="1">Belongs to the CdaR family.</text>
</comment>
<keyword evidence="6" id="KW-1185">Reference proteome</keyword>
<dbReference type="GeneID" id="95394154"/>
<feature type="domain" description="PucR C-terminal helix-turn-helix" evidence="3">
    <location>
        <begin position="441"/>
        <end position="499"/>
    </location>
</feature>
<evidence type="ECO:0000259" key="4">
    <source>
        <dbReference type="Pfam" id="PF17853"/>
    </source>
</evidence>
<feature type="domain" description="Purine catabolism PurC-like" evidence="2">
    <location>
        <begin position="9"/>
        <end position="121"/>
    </location>
</feature>
<dbReference type="InterPro" id="IPR012914">
    <property type="entry name" value="PucR_dom"/>
</dbReference>
<evidence type="ECO:0008006" key="7">
    <source>
        <dbReference type="Google" id="ProtNLM"/>
    </source>
</evidence>
<dbReference type="Gene3D" id="1.10.10.2840">
    <property type="entry name" value="PucR C-terminal helix-turn-helix domain"/>
    <property type="match status" value="1"/>
</dbReference>
<evidence type="ECO:0000313" key="6">
    <source>
        <dbReference type="Proteomes" id="UP000579945"/>
    </source>
</evidence>
<dbReference type="PANTHER" id="PTHR33744:SF17">
    <property type="entry name" value="CONSERVED PROTEIN"/>
    <property type="match status" value="1"/>
</dbReference>
<proteinExistence type="inferred from homology"/>
<gene>
    <name evidence="5" type="ORF">FHR33_007963</name>
</gene>
<dbReference type="InterPro" id="IPR051448">
    <property type="entry name" value="CdaR-like_regulators"/>
</dbReference>
<evidence type="ECO:0000256" key="1">
    <source>
        <dbReference type="ARBA" id="ARBA00006754"/>
    </source>
</evidence>
<dbReference type="Pfam" id="PF17853">
    <property type="entry name" value="GGDEF_2"/>
    <property type="match status" value="1"/>
</dbReference>
<evidence type="ECO:0000313" key="5">
    <source>
        <dbReference type="EMBL" id="MBB3732103.1"/>
    </source>
</evidence>
<evidence type="ECO:0000259" key="2">
    <source>
        <dbReference type="Pfam" id="PF07905"/>
    </source>
</evidence>
<accession>A0A7W5VHG8</accession>
<organism evidence="5 6">
    <name type="scientific">Nonomuraea dietziae</name>
    <dbReference type="NCBI Taxonomy" id="65515"/>
    <lineage>
        <taxon>Bacteria</taxon>
        <taxon>Bacillati</taxon>
        <taxon>Actinomycetota</taxon>
        <taxon>Actinomycetes</taxon>
        <taxon>Streptosporangiales</taxon>
        <taxon>Streptosporangiaceae</taxon>
        <taxon>Nonomuraea</taxon>
    </lineage>
</organism>
<dbReference type="Pfam" id="PF13556">
    <property type="entry name" value="HTH_30"/>
    <property type="match status" value="1"/>
</dbReference>
<dbReference type="EMBL" id="JACIBV010000001">
    <property type="protein sequence ID" value="MBB3732103.1"/>
    <property type="molecule type" value="Genomic_DNA"/>
</dbReference>
<reference evidence="5 6" key="1">
    <citation type="submission" date="2020-08" db="EMBL/GenBank/DDBJ databases">
        <title>Sequencing the genomes of 1000 actinobacteria strains.</title>
        <authorList>
            <person name="Klenk H.-P."/>
        </authorList>
    </citation>
    <scope>NUCLEOTIDE SEQUENCE [LARGE SCALE GENOMIC DNA]</scope>
    <source>
        <strain evidence="5 6">DSM 44320</strain>
    </source>
</reference>
<feature type="domain" description="CdaR GGDEF-like" evidence="4">
    <location>
        <begin position="276"/>
        <end position="387"/>
    </location>
</feature>
<dbReference type="AlphaFoldDB" id="A0A7W5VHG8"/>
<name>A0A7W5VHG8_9ACTN</name>
<protein>
    <recommendedName>
        <fullName evidence="7">Regulatory protein</fullName>
    </recommendedName>
</protein>
<sequence>MRLNALAGMPELGLSVVTGHDELERTVRWVVTTDLLDPGRYLTGGELVLTGLIWRRSADDSETFVRALARAGVSGLGACEARSGDLPPDLVEACRRHRVPLFHVPPELSFAEVTEHIVRHLSTARASDVTAVLDRHRQLVAGAGLDPVLEMIGRDLGMRCWVLTPSGRLVSGSSPLDPGTATALATTFLTARRLPCTRAGYSVFPVDEQTTSRVADWFVAFEGRYSDWPEERRALAGELAAVAAVERVRLDDRLSPEGRIAQELVRLVVTEGKASDILPRLEVTGLAGAPGYVALAAAAHGALRPAELRSVIKELLQGPAAPAVGVVDDEAIALVPADDSDLTARVRAAVQHLSPALTDTRLTVGVSGAAPVEGLRGAVEEARFARRLAEGRPGQGAVVGHEELATHVLLLASVPDDVRHVFKVRLLDPLRSYDQVHKADLVRTLEAFLQCSGSWTKCSELLHVHVNTLRYRIQRIQDLTGRDLSRLEDRVDFFLALRLG</sequence>
<evidence type="ECO:0000259" key="3">
    <source>
        <dbReference type="Pfam" id="PF13556"/>
    </source>
</evidence>
<dbReference type="InterPro" id="IPR042070">
    <property type="entry name" value="PucR_C-HTH_sf"/>
</dbReference>
<dbReference type="RefSeq" id="WP_183658877.1">
    <property type="nucleotide sequence ID" value="NZ_JACIBV010000001.1"/>
</dbReference>
<dbReference type="PANTHER" id="PTHR33744">
    <property type="entry name" value="CARBOHYDRATE DIACID REGULATOR"/>
    <property type="match status" value="1"/>
</dbReference>
<dbReference type="InterPro" id="IPR041522">
    <property type="entry name" value="CdaR_GGDEF"/>
</dbReference>